<name>A0AAW2XW45_9LAMI</name>
<dbReference type="GO" id="GO:0008270">
    <property type="term" value="F:zinc ion binding"/>
    <property type="evidence" value="ECO:0007669"/>
    <property type="project" value="UniProtKB-KW"/>
</dbReference>
<keyword evidence="1" id="KW-0479">Metal-binding</keyword>
<organism evidence="3">
    <name type="scientific">Sesamum latifolium</name>
    <dbReference type="NCBI Taxonomy" id="2727402"/>
    <lineage>
        <taxon>Eukaryota</taxon>
        <taxon>Viridiplantae</taxon>
        <taxon>Streptophyta</taxon>
        <taxon>Embryophyta</taxon>
        <taxon>Tracheophyta</taxon>
        <taxon>Spermatophyta</taxon>
        <taxon>Magnoliopsida</taxon>
        <taxon>eudicotyledons</taxon>
        <taxon>Gunneridae</taxon>
        <taxon>Pentapetalae</taxon>
        <taxon>asterids</taxon>
        <taxon>lamiids</taxon>
        <taxon>Lamiales</taxon>
        <taxon>Pedaliaceae</taxon>
        <taxon>Sesamum</taxon>
    </lineage>
</organism>
<dbReference type="Pfam" id="PF14392">
    <property type="entry name" value="zf-CCHC_4"/>
    <property type="match status" value="1"/>
</dbReference>
<gene>
    <name evidence="3" type="ORF">Slati_0982300</name>
</gene>
<evidence type="ECO:0000313" key="3">
    <source>
        <dbReference type="EMBL" id="KAL0456431.1"/>
    </source>
</evidence>
<protein>
    <recommendedName>
        <fullName evidence="2">CCHC-type domain-containing protein</fullName>
    </recommendedName>
</protein>
<reference evidence="3" key="2">
    <citation type="journal article" date="2024" name="Plant">
        <title>Genomic evolution and insights into agronomic trait innovations of Sesamum species.</title>
        <authorList>
            <person name="Miao H."/>
            <person name="Wang L."/>
            <person name="Qu L."/>
            <person name="Liu H."/>
            <person name="Sun Y."/>
            <person name="Le M."/>
            <person name="Wang Q."/>
            <person name="Wei S."/>
            <person name="Zheng Y."/>
            <person name="Lin W."/>
            <person name="Duan Y."/>
            <person name="Cao H."/>
            <person name="Xiong S."/>
            <person name="Wang X."/>
            <person name="Wei L."/>
            <person name="Li C."/>
            <person name="Ma Q."/>
            <person name="Ju M."/>
            <person name="Zhao R."/>
            <person name="Li G."/>
            <person name="Mu C."/>
            <person name="Tian Q."/>
            <person name="Mei H."/>
            <person name="Zhang T."/>
            <person name="Gao T."/>
            <person name="Zhang H."/>
        </authorList>
    </citation>
    <scope>NUCLEOTIDE SEQUENCE</scope>
    <source>
        <strain evidence="3">KEN1</strain>
    </source>
</reference>
<dbReference type="PANTHER" id="PTHR31286">
    <property type="entry name" value="GLYCINE-RICH CELL WALL STRUCTURAL PROTEIN 1.8-LIKE"/>
    <property type="match status" value="1"/>
</dbReference>
<dbReference type="PANTHER" id="PTHR31286:SF167">
    <property type="entry name" value="OS09G0268800 PROTEIN"/>
    <property type="match status" value="1"/>
</dbReference>
<dbReference type="InterPro" id="IPR025836">
    <property type="entry name" value="Zn_knuckle_CX2CX4HX4C"/>
</dbReference>
<dbReference type="EMBL" id="JACGWN010000003">
    <property type="protein sequence ID" value="KAL0456431.1"/>
    <property type="molecule type" value="Genomic_DNA"/>
</dbReference>
<reference evidence="3" key="1">
    <citation type="submission" date="2020-06" db="EMBL/GenBank/DDBJ databases">
        <authorList>
            <person name="Li T."/>
            <person name="Hu X."/>
            <person name="Zhang T."/>
            <person name="Song X."/>
            <person name="Zhang H."/>
            <person name="Dai N."/>
            <person name="Sheng W."/>
            <person name="Hou X."/>
            <person name="Wei L."/>
        </authorList>
    </citation>
    <scope>NUCLEOTIDE SEQUENCE</scope>
    <source>
        <strain evidence="3">KEN1</strain>
        <tissue evidence="3">Leaf</tissue>
    </source>
</reference>
<dbReference type="AlphaFoldDB" id="A0AAW2XW45"/>
<feature type="domain" description="CCHC-type" evidence="2">
    <location>
        <begin position="92"/>
        <end position="105"/>
    </location>
</feature>
<keyword evidence="1" id="KW-0863">Zinc-finger</keyword>
<accession>A0AAW2XW45</accession>
<dbReference type="InterPro" id="IPR040256">
    <property type="entry name" value="At4g02000-like"/>
</dbReference>
<comment type="caution">
    <text evidence="3">The sequence shown here is derived from an EMBL/GenBank/DDBJ whole genome shotgun (WGS) entry which is preliminary data.</text>
</comment>
<dbReference type="InterPro" id="IPR001878">
    <property type="entry name" value="Znf_CCHC"/>
</dbReference>
<dbReference type="PROSITE" id="PS50158">
    <property type="entry name" value="ZF_CCHC"/>
    <property type="match status" value="1"/>
</dbReference>
<sequence length="235" mass="26138">MHVDLNWCEFYVHIHDLPLSKMNLGIASFIGNSIGKFRDLEMEDSGRAWGSSLCIRVALNVTQPLIRALRVCTTMGDNLVVSFTYERLQNFCYLCGRLGHIDTYCELRFDEGFQDPGQTMPYGAWLRAPPSSWGTRKLGKLPGSSCASHRNQFEPVRALNLSSCDEQVDSFGSFVPNTVLPAEVEPSFPIARNEGHHPTDETVGLQEVAPPLVPQGTVTPMELEGALIQYLFSSQ</sequence>
<evidence type="ECO:0000259" key="2">
    <source>
        <dbReference type="PROSITE" id="PS50158"/>
    </source>
</evidence>
<evidence type="ECO:0000256" key="1">
    <source>
        <dbReference type="PROSITE-ProRule" id="PRU00047"/>
    </source>
</evidence>
<proteinExistence type="predicted"/>
<keyword evidence="1" id="KW-0862">Zinc</keyword>
<dbReference type="GO" id="GO:0003676">
    <property type="term" value="F:nucleic acid binding"/>
    <property type="evidence" value="ECO:0007669"/>
    <property type="project" value="InterPro"/>
</dbReference>